<sequence>MVAYHDNRVHLPRISSNHRVSTTSPVLFKNTKRSFSELRKCNRAPGPLPYGNKDPIIISVQPYGLLTALDGHSVFNSLQTITTRTKYKTKTRVQTILTRTTRFPSRVPLWFTREGTNNQTIHHWNPYNRAIGLLPKALTEILQHNRHKEKKDIHKTLQELNDAVKYLTCRIDTTGIRRQLATGLPHTSHCRALISLGLNL</sequence>
<accession>A0A2P6MRF0</accession>
<evidence type="ECO:0000313" key="1">
    <source>
        <dbReference type="EMBL" id="PRP74283.1"/>
    </source>
</evidence>
<organism evidence="1 2">
    <name type="scientific">Planoprotostelium fungivorum</name>
    <dbReference type="NCBI Taxonomy" id="1890364"/>
    <lineage>
        <taxon>Eukaryota</taxon>
        <taxon>Amoebozoa</taxon>
        <taxon>Evosea</taxon>
        <taxon>Variosea</taxon>
        <taxon>Cavosteliida</taxon>
        <taxon>Cavosteliaceae</taxon>
        <taxon>Planoprotostelium</taxon>
    </lineage>
</organism>
<keyword evidence="2" id="KW-1185">Reference proteome</keyword>
<dbReference type="AlphaFoldDB" id="A0A2P6MRF0"/>
<comment type="caution">
    <text evidence="1">The sequence shown here is derived from an EMBL/GenBank/DDBJ whole genome shotgun (WGS) entry which is preliminary data.</text>
</comment>
<dbReference type="Proteomes" id="UP000241769">
    <property type="component" value="Unassembled WGS sequence"/>
</dbReference>
<dbReference type="InParanoid" id="A0A2P6MRF0"/>
<protein>
    <submittedName>
        <fullName evidence="1">Uncharacterized protein</fullName>
    </submittedName>
</protein>
<reference evidence="1 2" key="1">
    <citation type="journal article" date="2018" name="Genome Biol. Evol.">
        <title>Multiple Roots of Fruiting Body Formation in Amoebozoa.</title>
        <authorList>
            <person name="Hillmann F."/>
            <person name="Forbes G."/>
            <person name="Novohradska S."/>
            <person name="Ferling I."/>
            <person name="Riege K."/>
            <person name="Groth M."/>
            <person name="Westermann M."/>
            <person name="Marz M."/>
            <person name="Spaller T."/>
            <person name="Winckler T."/>
            <person name="Schaap P."/>
            <person name="Glockner G."/>
        </authorList>
    </citation>
    <scope>NUCLEOTIDE SEQUENCE [LARGE SCALE GENOMIC DNA]</scope>
    <source>
        <strain evidence="1 2">Jena</strain>
    </source>
</reference>
<gene>
    <name evidence="1" type="ORF">PROFUN_12030</name>
</gene>
<dbReference type="EMBL" id="MDYQ01000479">
    <property type="protein sequence ID" value="PRP74283.1"/>
    <property type="molecule type" value="Genomic_DNA"/>
</dbReference>
<proteinExistence type="predicted"/>
<name>A0A2P6MRF0_9EUKA</name>
<evidence type="ECO:0000313" key="2">
    <source>
        <dbReference type="Proteomes" id="UP000241769"/>
    </source>
</evidence>